<organism evidence="3">
    <name type="scientific">Naegleria gruberi</name>
    <name type="common">Amoeba</name>
    <dbReference type="NCBI Taxonomy" id="5762"/>
    <lineage>
        <taxon>Eukaryota</taxon>
        <taxon>Discoba</taxon>
        <taxon>Heterolobosea</taxon>
        <taxon>Tetramitia</taxon>
        <taxon>Eutetramitia</taxon>
        <taxon>Vahlkampfiidae</taxon>
        <taxon>Naegleria</taxon>
    </lineage>
</organism>
<keyword evidence="3" id="KW-1185">Reference proteome</keyword>
<dbReference type="AlphaFoldDB" id="D2V016"/>
<name>D2V016_NAEGR</name>
<dbReference type="Proteomes" id="UP000006671">
    <property type="component" value="Unassembled WGS sequence"/>
</dbReference>
<feature type="region of interest" description="Disordered" evidence="1">
    <location>
        <begin position="1"/>
        <end position="26"/>
    </location>
</feature>
<dbReference type="KEGG" id="ngr:NAEGRDRAFT_45598"/>
<reference evidence="2 3" key="1">
    <citation type="journal article" date="2010" name="Cell">
        <title>The genome of Naegleria gruberi illuminates early eukaryotic versatility.</title>
        <authorList>
            <person name="Fritz-Laylin L.K."/>
            <person name="Prochnik S.E."/>
            <person name="Ginger M.L."/>
            <person name="Dacks J.B."/>
            <person name="Carpenter M.L."/>
            <person name="Field M.C."/>
            <person name="Kuo A."/>
            <person name="Paredez A."/>
            <person name="Chapman J."/>
            <person name="Pham J."/>
            <person name="Shu S."/>
            <person name="Neupane R."/>
            <person name="Cipriano M."/>
            <person name="Mancuso J."/>
            <person name="Tu H."/>
            <person name="Salamov A."/>
            <person name="Lindquist E."/>
            <person name="Shapiro H."/>
            <person name="Lucas S."/>
            <person name="Grigoriev I.V."/>
            <person name="Cande W.Z."/>
            <person name="Fulton C."/>
            <person name="Rokhsar D.S."/>
            <person name="Dawson S.C."/>
        </authorList>
    </citation>
    <scope>NUCLEOTIDE SEQUENCE [LARGE SCALE GENOMIC DNA]</scope>
    <source>
        <strain evidence="2 3">NEG-M</strain>
    </source>
</reference>
<dbReference type="InParanoid" id="D2V016"/>
<accession>D2V016</accession>
<protein>
    <submittedName>
        <fullName evidence="2">Predicted protein</fullName>
    </submittedName>
</protein>
<dbReference type="GeneID" id="8855256"/>
<evidence type="ECO:0000256" key="1">
    <source>
        <dbReference type="SAM" id="MobiDB-lite"/>
    </source>
</evidence>
<dbReference type="VEuPathDB" id="AmoebaDB:NAEGRDRAFT_45598"/>
<proteinExistence type="predicted"/>
<gene>
    <name evidence="2" type="ORF">NAEGRDRAFT_45598</name>
</gene>
<dbReference type="RefSeq" id="XP_002682194.1">
    <property type="nucleotide sequence ID" value="XM_002682148.1"/>
</dbReference>
<evidence type="ECO:0000313" key="2">
    <source>
        <dbReference type="EMBL" id="EFC49450.1"/>
    </source>
</evidence>
<feature type="compositionally biased region" description="Polar residues" evidence="1">
    <location>
        <begin position="1"/>
        <end position="13"/>
    </location>
</feature>
<sequence>MGNQQASSTNNKNRTPEESPYPTNRASAVNSEHFEQVYNSVSGVSSEFKANDPEVLNALVESYRDSFAKYMKKMEKKLKKLPLNLDQMVSIDKNKLMDLHLKLPTSFYKARVSASFKFTEKGIYKVFNELIKSGRIHSDNYLSISMKKCIHRNDLVPFIEKFTEEPLDLQDYIWSFLSFRIDEETKDFSITETIDDTSTRFGQAALFCTTLLSPFAPAAVEGNKTYTSVSLDLGEDFTCSDFKVEFIQEPPHKTQNTITHHN</sequence>
<evidence type="ECO:0000313" key="3">
    <source>
        <dbReference type="Proteomes" id="UP000006671"/>
    </source>
</evidence>
<dbReference type="EMBL" id="GG738847">
    <property type="protein sequence ID" value="EFC49450.1"/>
    <property type="molecule type" value="Genomic_DNA"/>
</dbReference>